<keyword evidence="3" id="KW-1185">Reference proteome</keyword>
<accession>A0A4S2KXA2</accession>
<gene>
    <name evidence="2" type="ORF">DBV15_05197</name>
</gene>
<evidence type="ECO:0000313" key="2">
    <source>
        <dbReference type="EMBL" id="TGZ52828.1"/>
    </source>
</evidence>
<feature type="region of interest" description="Disordered" evidence="1">
    <location>
        <begin position="526"/>
        <end position="550"/>
    </location>
</feature>
<evidence type="ECO:0000313" key="3">
    <source>
        <dbReference type="Proteomes" id="UP000310200"/>
    </source>
</evidence>
<feature type="compositionally biased region" description="Polar residues" evidence="1">
    <location>
        <begin position="236"/>
        <end position="253"/>
    </location>
</feature>
<feature type="compositionally biased region" description="Basic and acidic residues" evidence="1">
    <location>
        <begin position="736"/>
        <end position="750"/>
    </location>
</feature>
<feature type="region of interest" description="Disordered" evidence="1">
    <location>
        <begin position="49"/>
        <end position="69"/>
    </location>
</feature>
<feature type="compositionally biased region" description="Basic and acidic residues" evidence="1">
    <location>
        <begin position="379"/>
        <end position="389"/>
    </location>
</feature>
<feature type="region of interest" description="Disordered" evidence="1">
    <location>
        <begin position="708"/>
        <end position="753"/>
    </location>
</feature>
<organism evidence="2 3">
    <name type="scientific">Temnothorax longispinosus</name>
    <dbReference type="NCBI Taxonomy" id="300112"/>
    <lineage>
        <taxon>Eukaryota</taxon>
        <taxon>Metazoa</taxon>
        <taxon>Ecdysozoa</taxon>
        <taxon>Arthropoda</taxon>
        <taxon>Hexapoda</taxon>
        <taxon>Insecta</taxon>
        <taxon>Pterygota</taxon>
        <taxon>Neoptera</taxon>
        <taxon>Endopterygota</taxon>
        <taxon>Hymenoptera</taxon>
        <taxon>Apocrita</taxon>
        <taxon>Aculeata</taxon>
        <taxon>Formicoidea</taxon>
        <taxon>Formicidae</taxon>
        <taxon>Myrmicinae</taxon>
        <taxon>Temnothorax</taxon>
    </lineage>
</organism>
<dbReference type="Proteomes" id="UP000310200">
    <property type="component" value="Unassembled WGS sequence"/>
</dbReference>
<comment type="caution">
    <text evidence="2">The sequence shown here is derived from an EMBL/GenBank/DDBJ whole genome shotgun (WGS) entry which is preliminary data.</text>
</comment>
<feature type="region of interest" description="Disordered" evidence="1">
    <location>
        <begin position="121"/>
        <end position="140"/>
    </location>
</feature>
<feature type="compositionally biased region" description="Polar residues" evidence="1">
    <location>
        <begin position="710"/>
        <end position="719"/>
    </location>
</feature>
<feature type="region of interest" description="Disordered" evidence="1">
    <location>
        <begin position="233"/>
        <end position="253"/>
    </location>
</feature>
<protein>
    <submittedName>
        <fullName evidence="2">Uncharacterized protein</fullName>
    </submittedName>
</protein>
<sequence>MEQNYFHNAFIFQALPFLLLVICTINAFSIHNGRGGPNNVRRVRRISEYLVPPSPPPRSHPSNRIPRLANDQSNEPGYFMRFMQMLNPFYSPPSLPLPLPLESAPLPAATYNSPSVSIYETPPPSSINSNSEYPASTNTKNCNPCNKEPWMPLKQGEPARLTYPSNGGYPPRNPEAPYDVHSAASQEIRTPDFSYAPPLPGQESIISPLPNPHLYLGVMPPLFKPEDFNKPEQVAPGSTVSFPDTTGSTSNDGSVYDYYTGVVSQEPEHINPDLLPSSSQVTKGNINPILDEQGLEGTSIGSLDSVNHLPVSDGSSGKIGDTIFIEESPLIDFSDFTHKNESRTQSSSIPPTSNVFADFENVKTAVASVDEIFGPRQDASTESHSHTTDYYDILDPVPNESKITNSTPEKENIPPSDKVESLWNIFATPSTSTVREPIRNSMLNSMLNPDDDLTEDILHDNINVNLNYGTSGQQDRKRNPQVQLIIPYTIQYTPLPFQPSHERKLSDMGESNHDTYDIAESKNRPNIVRPPKVLDDFPQPTTNRQPSTKSPYVYYKTKQPTKSPVYYERKPDTKANNSINLERFQKNIDNWTIEKFSKSPNHYVTVPVPKAIPKEYFTTPKPISRVAELFKDNAEILDGFNFNDEEHKEYKERPKLVNHRMEARQIQMIQVQNSTESSINASTTSEKDMWRAFPVGVSSVNKERVYIVTPQPQTTPRSNPENRKQKALENAGSNTEESKKASQTDTKETNKSNTFESIEKAYQVLPQACLLYTSRCV</sequence>
<feature type="compositionally biased region" description="Polar residues" evidence="1">
    <location>
        <begin position="126"/>
        <end position="140"/>
    </location>
</feature>
<dbReference type="AlphaFoldDB" id="A0A4S2KXA2"/>
<dbReference type="STRING" id="300112.A0A4S2KXA2"/>
<name>A0A4S2KXA2_9HYME</name>
<dbReference type="EMBL" id="QBLH01001169">
    <property type="protein sequence ID" value="TGZ52828.1"/>
    <property type="molecule type" value="Genomic_DNA"/>
</dbReference>
<evidence type="ECO:0000256" key="1">
    <source>
        <dbReference type="SAM" id="MobiDB-lite"/>
    </source>
</evidence>
<reference evidence="2 3" key="1">
    <citation type="journal article" date="2019" name="Philos. Trans. R. Soc. Lond., B, Biol. Sci.">
        <title>Ant behaviour and brain gene expression of defending hosts depend on the ecological success of the intruding social parasite.</title>
        <authorList>
            <person name="Kaur R."/>
            <person name="Stoldt M."/>
            <person name="Jongepier E."/>
            <person name="Feldmeyer B."/>
            <person name="Menzel F."/>
            <person name="Bornberg-Bauer E."/>
            <person name="Foitzik S."/>
        </authorList>
    </citation>
    <scope>NUCLEOTIDE SEQUENCE [LARGE SCALE GENOMIC DNA]</scope>
    <source>
        <tissue evidence="2">Whole body</tissue>
    </source>
</reference>
<feature type="compositionally biased region" description="Polar residues" evidence="1">
    <location>
        <begin position="539"/>
        <end position="550"/>
    </location>
</feature>
<feature type="region of interest" description="Disordered" evidence="1">
    <location>
        <begin position="377"/>
        <end position="416"/>
    </location>
</feature>
<proteinExistence type="predicted"/>